<feature type="non-terminal residue" evidence="3">
    <location>
        <position position="1"/>
    </location>
</feature>
<accession>A0A267EN05</accession>
<comment type="caution">
    <text evidence="3">The sequence shown here is derived from an EMBL/GenBank/DDBJ whole genome shotgun (WGS) entry which is preliminary data.</text>
</comment>
<feature type="region of interest" description="Disordered" evidence="1">
    <location>
        <begin position="251"/>
        <end position="279"/>
    </location>
</feature>
<evidence type="ECO:0000313" key="3">
    <source>
        <dbReference type="EMBL" id="PAA62152.1"/>
    </source>
</evidence>
<keyword evidence="4" id="KW-1185">Reference proteome</keyword>
<keyword evidence="2" id="KW-0472">Membrane</keyword>
<organism evidence="3 4">
    <name type="scientific">Macrostomum lignano</name>
    <dbReference type="NCBI Taxonomy" id="282301"/>
    <lineage>
        <taxon>Eukaryota</taxon>
        <taxon>Metazoa</taxon>
        <taxon>Spiralia</taxon>
        <taxon>Lophotrochozoa</taxon>
        <taxon>Platyhelminthes</taxon>
        <taxon>Rhabditophora</taxon>
        <taxon>Macrostomorpha</taxon>
        <taxon>Macrostomida</taxon>
        <taxon>Macrostomidae</taxon>
        <taxon>Macrostomum</taxon>
    </lineage>
</organism>
<dbReference type="AlphaFoldDB" id="A0A267EN05"/>
<reference evidence="3 4" key="1">
    <citation type="submission" date="2017-06" db="EMBL/GenBank/DDBJ databases">
        <title>A platform for efficient transgenesis in Macrostomum lignano, a flatworm model organism for stem cell research.</title>
        <authorList>
            <person name="Berezikov E."/>
        </authorList>
    </citation>
    <scope>NUCLEOTIDE SEQUENCE [LARGE SCALE GENOMIC DNA]</scope>
    <source>
        <strain evidence="3">DV1</strain>
        <tissue evidence="3">Whole organism</tissue>
    </source>
</reference>
<protein>
    <submittedName>
        <fullName evidence="3">Uncharacterized protein</fullName>
    </submittedName>
</protein>
<proteinExistence type="predicted"/>
<evidence type="ECO:0000256" key="1">
    <source>
        <dbReference type="SAM" id="MobiDB-lite"/>
    </source>
</evidence>
<name>A0A267EN05_9PLAT</name>
<sequence>SSLRQQIQCSHWDTVDGGTGSPPDDYNYAVDYFAPGNDSSADRGSGSRCCIRYCWKFSNRQLESVCTFVGVGTQLLFTALASVHFWLPQVCPNIVQSLQRIPTDNATQQQQEKQQQQLCSNSCLLAYSSVVQCLQLTVLFAADRCYVWYCNRKLTDGYLNLFLACAPIVRLPFYLFAFSSSIIVAALMVAQSAADGPIVVEAAVSYPPSAQTAAAAVAFGLQTAACLATGLFVVARLRAWGRRSAVRQPDAELSSGDDYRAADDDEDNDEKNNGANEEAVTGSLRSRLIVSSLSPARIRGRNCCCYCYHGNRNYNNKNSCKRRERVAARQSLLIFYLMERNARLSAGLLRLEEAAAAAAGLSGRRRTRH</sequence>
<evidence type="ECO:0000256" key="2">
    <source>
        <dbReference type="SAM" id="Phobius"/>
    </source>
</evidence>
<gene>
    <name evidence="3" type="ORF">BOX15_Mlig015460g1</name>
</gene>
<feature type="region of interest" description="Disordered" evidence="1">
    <location>
        <begin position="1"/>
        <end position="22"/>
    </location>
</feature>
<feature type="compositionally biased region" description="Polar residues" evidence="1">
    <location>
        <begin position="1"/>
        <end position="11"/>
    </location>
</feature>
<keyword evidence="2" id="KW-0812">Transmembrane</keyword>
<dbReference type="EMBL" id="NIVC01001967">
    <property type="protein sequence ID" value="PAA62152.1"/>
    <property type="molecule type" value="Genomic_DNA"/>
</dbReference>
<dbReference type="Proteomes" id="UP000215902">
    <property type="component" value="Unassembled WGS sequence"/>
</dbReference>
<evidence type="ECO:0000313" key="4">
    <source>
        <dbReference type="Proteomes" id="UP000215902"/>
    </source>
</evidence>
<feature type="transmembrane region" description="Helical" evidence="2">
    <location>
        <begin position="173"/>
        <end position="193"/>
    </location>
</feature>
<keyword evidence="2" id="KW-1133">Transmembrane helix</keyword>
<feature type="transmembrane region" description="Helical" evidence="2">
    <location>
        <begin position="213"/>
        <end position="234"/>
    </location>
</feature>